<dbReference type="InterPro" id="IPR003849">
    <property type="entry name" value="Preprotein_translocase_YajC"/>
</dbReference>
<proteinExistence type="inferred from homology"/>
<keyword evidence="8 11" id="KW-1133">Transmembrane helix</keyword>
<name>A0AA49IXR0_9PROT</name>
<accession>A0AA49IXR0</accession>
<evidence type="ECO:0000313" key="12">
    <source>
        <dbReference type="EMBL" id="WIM06852.1"/>
    </source>
</evidence>
<dbReference type="PRINTS" id="PR01853">
    <property type="entry name" value="YAJCTRNLCASE"/>
</dbReference>
<comment type="similarity">
    <text evidence="2">Belongs to the YajC family.</text>
</comment>
<keyword evidence="9" id="KW-0811">Translocation</keyword>
<keyword evidence="7" id="KW-0653">Protein transport</keyword>
<dbReference type="SMART" id="SM01323">
    <property type="entry name" value="YajC"/>
    <property type="match status" value="1"/>
</dbReference>
<evidence type="ECO:0000256" key="5">
    <source>
        <dbReference type="ARBA" id="ARBA00022475"/>
    </source>
</evidence>
<evidence type="ECO:0000256" key="2">
    <source>
        <dbReference type="ARBA" id="ARBA00006742"/>
    </source>
</evidence>
<dbReference type="KEGG" id="npv:OHM77_06190"/>
<dbReference type="Proteomes" id="UP001234916">
    <property type="component" value="Chromosome"/>
</dbReference>
<evidence type="ECO:0000256" key="7">
    <source>
        <dbReference type="ARBA" id="ARBA00022927"/>
    </source>
</evidence>
<dbReference type="Pfam" id="PF02699">
    <property type="entry name" value="YajC"/>
    <property type="match status" value="1"/>
</dbReference>
<evidence type="ECO:0000256" key="6">
    <source>
        <dbReference type="ARBA" id="ARBA00022692"/>
    </source>
</evidence>
<evidence type="ECO:0000256" key="3">
    <source>
        <dbReference type="ARBA" id="ARBA00014962"/>
    </source>
</evidence>
<organism evidence="12">
    <name type="scientific">Candidatus Nitricoxidivorans perseverans</name>
    <dbReference type="NCBI Taxonomy" id="2975601"/>
    <lineage>
        <taxon>Bacteria</taxon>
        <taxon>Pseudomonadati</taxon>
        <taxon>Pseudomonadota</taxon>
        <taxon>Betaproteobacteria</taxon>
        <taxon>Nitrosomonadales</taxon>
        <taxon>Sterolibacteriaceae</taxon>
        <taxon>Candidatus Nitricoxidivorans</taxon>
    </lineage>
</organism>
<reference evidence="12" key="1">
    <citation type="journal article" date="2023" name="Nat. Microbiol.">
        <title>Enrichment and characterization of a nitric oxide-reducing microbial community in a continuous bioreactor.</title>
        <authorList>
            <person name="Garrido-Amador P."/>
            <person name="Stortenbeker N."/>
            <person name="Wessels H.J.C.T."/>
            <person name="Speth D.R."/>
            <person name="Garcia-Heredia I."/>
            <person name="Kartal B."/>
        </authorList>
    </citation>
    <scope>NUCLEOTIDE SEQUENCE</scope>
    <source>
        <strain evidence="12">MAG1</strain>
    </source>
</reference>
<sequence length="113" mass="12055">MLISNAFAQAAPGAADPSGGLMGLLPIILMFVVLWFLMIRPQMKKAKEQQKMIGELQKGDEIVTQGGMAGRISKVGENYLTVEVAEGKNGPVEVLIQKHAVGALLPKGTLKNL</sequence>
<evidence type="ECO:0000256" key="8">
    <source>
        <dbReference type="ARBA" id="ARBA00022989"/>
    </source>
</evidence>
<keyword evidence="4" id="KW-0813">Transport</keyword>
<evidence type="ECO:0000256" key="11">
    <source>
        <dbReference type="SAM" id="Phobius"/>
    </source>
</evidence>
<feature type="transmembrane region" description="Helical" evidence="11">
    <location>
        <begin position="20"/>
        <end position="39"/>
    </location>
</feature>
<dbReference type="PANTHER" id="PTHR33909">
    <property type="entry name" value="SEC TRANSLOCON ACCESSORY COMPLEX SUBUNIT YAJC"/>
    <property type="match status" value="1"/>
</dbReference>
<protein>
    <recommendedName>
        <fullName evidence="3">Sec translocon accessory complex subunit YajC</fullName>
    </recommendedName>
</protein>
<dbReference type="GO" id="GO:0015031">
    <property type="term" value="P:protein transport"/>
    <property type="evidence" value="ECO:0007669"/>
    <property type="project" value="UniProtKB-KW"/>
</dbReference>
<keyword evidence="5" id="KW-1003">Cell membrane</keyword>
<evidence type="ECO:0000256" key="1">
    <source>
        <dbReference type="ARBA" id="ARBA00004162"/>
    </source>
</evidence>
<dbReference type="EMBL" id="CP107246">
    <property type="protein sequence ID" value="WIM06852.1"/>
    <property type="molecule type" value="Genomic_DNA"/>
</dbReference>
<dbReference type="NCBIfam" id="TIGR00739">
    <property type="entry name" value="yajC"/>
    <property type="match status" value="1"/>
</dbReference>
<dbReference type="PANTHER" id="PTHR33909:SF1">
    <property type="entry name" value="SEC TRANSLOCON ACCESSORY COMPLEX SUBUNIT YAJC"/>
    <property type="match status" value="1"/>
</dbReference>
<evidence type="ECO:0000256" key="9">
    <source>
        <dbReference type="ARBA" id="ARBA00023010"/>
    </source>
</evidence>
<dbReference type="GO" id="GO:0005886">
    <property type="term" value="C:plasma membrane"/>
    <property type="evidence" value="ECO:0007669"/>
    <property type="project" value="UniProtKB-SubCell"/>
</dbReference>
<evidence type="ECO:0000256" key="4">
    <source>
        <dbReference type="ARBA" id="ARBA00022448"/>
    </source>
</evidence>
<keyword evidence="6 11" id="KW-0812">Transmembrane</keyword>
<keyword evidence="10 11" id="KW-0472">Membrane</keyword>
<gene>
    <name evidence="12" type="primary">yajC</name>
    <name evidence="12" type="ORF">OHM77_06190</name>
</gene>
<dbReference type="AlphaFoldDB" id="A0AA49IXR0"/>
<evidence type="ECO:0000256" key="10">
    <source>
        <dbReference type="ARBA" id="ARBA00023136"/>
    </source>
</evidence>
<comment type="subcellular location">
    <subcellularLocation>
        <location evidence="1">Cell membrane</location>
        <topology evidence="1">Single-pass membrane protein</topology>
    </subcellularLocation>
</comment>